<evidence type="ECO:0000256" key="4">
    <source>
        <dbReference type="ARBA" id="ARBA00022729"/>
    </source>
</evidence>
<dbReference type="PANTHER" id="PTHR42693">
    <property type="entry name" value="ARYLSULFATASE FAMILY MEMBER"/>
    <property type="match status" value="1"/>
</dbReference>
<dbReference type="RefSeq" id="WP_338684996.1">
    <property type="nucleotide sequence ID" value="NZ_AP024702.1"/>
</dbReference>
<dbReference type="CDD" id="cd16144">
    <property type="entry name" value="ARS_like"/>
    <property type="match status" value="1"/>
</dbReference>
<comment type="cofactor">
    <cofactor evidence="1">
        <name>Ca(2+)</name>
        <dbReference type="ChEBI" id="CHEBI:29108"/>
    </cofactor>
</comment>
<keyword evidence="4 7" id="KW-0732">Signal</keyword>
<dbReference type="SUPFAM" id="SSF53649">
    <property type="entry name" value="Alkaline phosphatase-like"/>
    <property type="match status" value="1"/>
</dbReference>
<keyword evidence="3" id="KW-0479">Metal-binding</keyword>
<evidence type="ECO:0000313" key="10">
    <source>
        <dbReference type="Proteomes" id="UP001374893"/>
    </source>
</evidence>
<comment type="similarity">
    <text evidence="2">Belongs to the sulfatase family.</text>
</comment>
<evidence type="ECO:0000259" key="8">
    <source>
        <dbReference type="Pfam" id="PF00884"/>
    </source>
</evidence>
<evidence type="ECO:0000256" key="2">
    <source>
        <dbReference type="ARBA" id="ARBA00008779"/>
    </source>
</evidence>
<accession>A0ABM7RDQ7</accession>
<evidence type="ECO:0000256" key="1">
    <source>
        <dbReference type="ARBA" id="ARBA00001913"/>
    </source>
</evidence>
<evidence type="ECO:0000313" key="9">
    <source>
        <dbReference type="EMBL" id="BCX48671.1"/>
    </source>
</evidence>
<evidence type="ECO:0000256" key="7">
    <source>
        <dbReference type="SAM" id="SignalP"/>
    </source>
</evidence>
<dbReference type="Gene3D" id="3.30.1120.10">
    <property type="match status" value="1"/>
</dbReference>
<dbReference type="Gene3D" id="3.40.720.10">
    <property type="entry name" value="Alkaline Phosphatase, subunit A"/>
    <property type="match status" value="1"/>
</dbReference>
<organism evidence="9 10">
    <name type="scientific">Haloferula helveola</name>
    <dbReference type="NCBI Taxonomy" id="490095"/>
    <lineage>
        <taxon>Bacteria</taxon>
        <taxon>Pseudomonadati</taxon>
        <taxon>Verrucomicrobiota</taxon>
        <taxon>Verrucomicrobiia</taxon>
        <taxon>Verrucomicrobiales</taxon>
        <taxon>Verrucomicrobiaceae</taxon>
        <taxon>Haloferula</taxon>
    </lineage>
</organism>
<keyword evidence="5" id="KW-0378">Hydrolase</keyword>
<feature type="signal peptide" evidence="7">
    <location>
        <begin position="1"/>
        <end position="16"/>
    </location>
</feature>
<dbReference type="InterPro" id="IPR050738">
    <property type="entry name" value="Sulfatase"/>
</dbReference>
<feature type="chain" id="PRO_5045706320" evidence="7">
    <location>
        <begin position="17"/>
        <end position="523"/>
    </location>
</feature>
<evidence type="ECO:0000256" key="5">
    <source>
        <dbReference type="ARBA" id="ARBA00022801"/>
    </source>
</evidence>
<dbReference type="PANTHER" id="PTHR42693:SF42">
    <property type="entry name" value="ARYLSULFATASE G"/>
    <property type="match status" value="1"/>
</dbReference>
<dbReference type="InterPro" id="IPR017850">
    <property type="entry name" value="Alkaline_phosphatase_core_sf"/>
</dbReference>
<dbReference type="EMBL" id="AP024702">
    <property type="protein sequence ID" value="BCX48671.1"/>
    <property type="molecule type" value="Genomic_DNA"/>
</dbReference>
<dbReference type="Pfam" id="PF00884">
    <property type="entry name" value="Sulfatase"/>
    <property type="match status" value="1"/>
</dbReference>
<gene>
    <name evidence="9" type="ORF">HAHE_25790</name>
</gene>
<dbReference type="InterPro" id="IPR000917">
    <property type="entry name" value="Sulfatase_N"/>
</dbReference>
<keyword evidence="10" id="KW-1185">Reference proteome</keyword>
<keyword evidence="6" id="KW-0106">Calcium</keyword>
<sequence length="523" mass="57986">MKLLLPLLLTLGLVRAAENPPNVVFILADDLGITDIGAYARHFNEVGEGQLYFETPHLDRLVSDGIAFSQSYANQLCSPTRAAILTGRIASRLGVTTATPNTQTYYNQSRKVPDGYDPHDAFAHKDPIPGPLPWRNAHSNTALDPSVPTWPKVLGSHDCAFLGKWHLGGHGAPERQPAAHGFRELAFFDAGGSKYFNWQGDWNRTKPFFPTMPGKFRAGQAGPPTDHDYLTDDLSLRAVRFIESRKGKERPFVLYYCPFAVHTPFQAPKPGVDHFNAKKQRGNLGRTNATYAEMVKRLDASVGEIRETLVRTGLAKNTILIFTSDNGGVEYTDPPATDNQPFKGGKACLYEGGVRVPTVVWQPSRFEGGKWCDAVVDCTDFLPTVAELTGNPLPDDLDGRSMLPLLADPSSPGAERTLIWHYPFNVKVMHPDDGIPLPPHSAIRVGDHKLIWNWHGRLELYDIPKDPGESRDLSKEMPELTARLHERLKGWLKSNVAPRYMPVRDESVSPDAAGGAFPFRDLR</sequence>
<evidence type="ECO:0000256" key="6">
    <source>
        <dbReference type="ARBA" id="ARBA00022837"/>
    </source>
</evidence>
<evidence type="ECO:0000256" key="3">
    <source>
        <dbReference type="ARBA" id="ARBA00022723"/>
    </source>
</evidence>
<reference evidence="9 10" key="1">
    <citation type="submission" date="2021-06" db="EMBL/GenBank/DDBJ databases">
        <title>Complete genome of Haloferula helveola possessing various polysaccharide degrading enzymes.</title>
        <authorList>
            <person name="Takami H."/>
            <person name="Huang C."/>
            <person name="Hamasaki K."/>
        </authorList>
    </citation>
    <scope>NUCLEOTIDE SEQUENCE [LARGE SCALE GENOMIC DNA]</scope>
    <source>
        <strain evidence="9 10">CN-1</strain>
    </source>
</reference>
<dbReference type="Proteomes" id="UP001374893">
    <property type="component" value="Chromosome"/>
</dbReference>
<name>A0ABM7RDQ7_9BACT</name>
<protein>
    <submittedName>
        <fullName evidence="9">Sulfatase</fullName>
    </submittedName>
</protein>
<proteinExistence type="inferred from homology"/>
<feature type="domain" description="Sulfatase N-terminal" evidence="8">
    <location>
        <begin position="21"/>
        <end position="390"/>
    </location>
</feature>